<dbReference type="HAMAP" id="MF_02126">
    <property type="entry name" value="RF_methyltr_PrmC"/>
    <property type="match status" value="1"/>
</dbReference>
<dbReference type="SUPFAM" id="SSF53335">
    <property type="entry name" value="S-adenosyl-L-methionine-dependent methyltransferases"/>
    <property type="match status" value="1"/>
</dbReference>
<evidence type="ECO:0000256" key="5">
    <source>
        <dbReference type="HAMAP-Rule" id="MF_02126"/>
    </source>
</evidence>
<evidence type="ECO:0000313" key="9">
    <source>
        <dbReference type="Proteomes" id="UP000243207"/>
    </source>
</evidence>
<name>A0A1H1W069_9GAMM</name>
<dbReference type="InterPro" id="IPR019874">
    <property type="entry name" value="RF_methyltr_PrmC"/>
</dbReference>
<dbReference type="InterPro" id="IPR004556">
    <property type="entry name" value="HemK-like"/>
</dbReference>
<feature type="binding site" evidence="5">
    <location>
        <position position="168"/>
    </location>
    <ligand>
        <name>S-adenosyl-L-methionine</name>
        <dbReference type="ChEBI" id="CHEBI:59789"/>
    </ligand>
</feature>
<sequence>MSATVTALLAQVELPDSSSPRLDAELLLAHVLNKPRSFLRTWPEHALKPDELQRYSQLVTRRRAGEPVAYLLGRQGFWNLDLEVAPSTLIPRADTETLVEAALDLALPAEATVLDLGTGTGAIALALAGERPGWQVLGCDRVDDAVQLATSNARRLGARNARFVLSDWFGALDPSARFNLVVSNPPYIAENDEHLGQGDVRFEPASALVSGPDGLDDIRRIIGQAPAFLSASGWLLLEHGWDQAESVASLLDSRGFQSIFSRRDIGGHQRVTGGYWHAG</sequence>
<dbReference type="InterPro" id="IPR002052">
    <property type="entry name" value="DNA_methylase_N6_adenine_CS"/>
</dbReference>
<dbReference type="GO" id="GO:0102559">
    <property type="term" value="F:peptide chain release factor N(5)-glutamine methyltransferase activity"/>
    <property type="evidence" value="ECO:0007669"/>
    <property type="project" value="UniProtKB-EC"/>
</dbReference>
<organism evidence="8 9">
    <name type="scientific">Halopseudomonas xinjiangensis</name>
    <dbReference type="NCBI Taxonomy" id="487184"/>
    <lineage>
        <taxon>Bacteria</taxon>
        <taxon>Pseudomonadati</taxon>
        <taxon>Pseudomonadota</taxon>
        <taxon>Gammaproteobacteria</taxon>
        <taxon>Pseudomonadales</taxon>
        <taxon>Pseudomonadaceae</taxon>
        <taxon>Halopseudomonas</taxon>
    </lineage>
</organism>
<dbReference type="InterPro" id="IPR050320">
    <property type="entry name" value="N5-glutamine_MTase"/>
</dbReference>
<dbReference type="NCBIfam" id="TIGR00536">
    <property type="entry name" value="hemK_fam"/>
    <property type="match status" value="1"/>
</dbReference>
<keyword evidence="9" id="KW-1185">Reference proteome</keyword>
<dbReference type="PANTHER" id="PTHR18895:SF74">
    <property type="entry name" value="MTRF1L RELEASE FACTOR GLUTAMINE METHYLTRANSFERASE"/>
    <property type="match status" value="1"/>
</dbReference>
<evidence type="ECO:0000256" key="3">
    <source>
        <dbReference type="ARBA" id="ARBA00022691"/>
    </source>
</evidence>
<accession>A0A1H1W069</accession>
<evidence type="ECO:0000256" key="2">
    <source>
        <dbReference type="ARBA" id="ARBA00022679"/>
    </source>
</evidence>
<evidence type="ECO:0000313" key="8">
    <source>
        <dbReference type="EMBL" id="SDS90385.1"/>
    </source>
</evidence>
<keyword evidence="3 5" id="KW-0949">S-adenosyl-L-methionine</keyword>
<dbReference type="Proteomes" id="UP000243207">
    <property type="component" value="Chromosome I"/>
</dbReference>
<reference evidence="9" key="1">
    <citation type="submission" date="2016-10" db="EMBL/GenBank/DDBJ databases">
        <authorList>
            <person name="Varghese N."/>
            <person name="Submissions S."/>
        </authorList>
    </citation>
    <scope>NUCLEOTIDE SEQUENCE [LARGE SCALE GENOMIC DNA]</scope>
    <source>
        <strain evidence="9">NRRL B-51270</strain>
    </source>
</reference>
<dbReference type="Pfam" id="PF17827">
    <property type="entry name" value="PrmC_N"/>
    <property type="match status" value="1"/>
</dbReference>
<feature type="domain" description="Methyltransferase" evidence="6">
    <location>
        <begin position="111"/>
        <end position="185"/>
    </location>
</feature>
<dbReference type="EMBL" id="LT629736">
    <property type="protein sequence ID" value="SDS90385.1"/>
    <property type="molecule type" value="Genomic_DNA"/>
</dbReference>
<dbReference type="PANTHER" id="PTHR18895">
    <property type="entry name" value="HEMK METHYLTRANSFERASE"/>
    <property type="match status" value="1"/>
</dbReference>
<dbReference type="AlphaFoldDB" id="A0A1H1W069"/>
<dbReference type="Gene3D" id="1.10.8.10">
    <property type="entry name" value="DNA helicase RuvA subunit, C-terminal domain"/>
    <property type="match status" value="1"/>
</dbReference>
<keyword evidence="1 5" id="KW-0489">Methyltransferase</keyword>
<dbReference type="NCBIfam" id="TIGR03534">
    <property type="entry name" value="RF_mod_PrmC"/>
    <property type="match status" value="1"/>
</dbReference>
<gene>
    <name evidence="5" type="primary">prmC</name>
    <name evidence="8" type="ORF">SAMN05216421_2442</name>
</gene>
<dbReference type="EC" id="2.1.1.297" evidence="5"/>
<dbReference type="FunFam" id="3.40.50.150:FF:000053">
    <property type="entry name" value="Release factor glutamine methyltransferase"/>
    <property type="match status" value="1"/>
</dbReference>
<feature type="binding site" evidence="5">
    <location>
        <begin position="117"/>
        <end position="121"/>
    </location>
    <ligand>
        <name>S-adenosyl-L-methionine</name>
        <dbReference type="ChEBI" id="CHEBI:59789"/>
    </ligand>
</feature>
<dbReference type="CDD" id="cd02440">
    <property type="entry name" value="AdoMet_MTases"/>
    <property type="match status" value="1"/>
</dbReference>
<dbReference type="STRING" id="487184.SAMN05216421_2442"/>
<evidence type="ECO:0000259" key="6">
    <source>
        <dbReference type="Pfam" id="PF13847"/>
    </source>
</evidence>
<proteinExistence type="inferred from homology"/>
<dbReference type="GO" id="GO:0032259">
    <property type="term" value="P:methylation"/>
    <property type="evidence" value="ECO:0007669"/>
    <property type="project" value="UniProtKB-KW"/>
</dbReference>
<dbReference type="InterPro" id="IPR025714">
    <property type="entry name" value="Methyltranfer_dom"/>
</dbReference>
<feature type="binding site" evidence="5">
    <location>
        <begin position="184"/>
        <end position="187"/>
    </location>
    <ligand>
        <name>substrate</name>
    </ligand>
</feature>
<feature type="binding site" evidence="5">
    <location>
        <position position="184"/>
    </location>
    <ligand>
        <name>S-adenosyl-L-methionine</name>
        <dbReference type="ChEBI" id="CHEBI:59789"/>
    </ligand>
</feature>
<feature type="binding site" evidence="5">
    <location>
        <position position="140"/>
    </location>
    <ligand>
        <name>S-adenosyl-L-methionine</name>
        <dbReference type="ChEBI" id="CHEBI:59789"/>
    </ligand>
</feature>
<evidence type="ECO:0000256" key="1">
    <source>
        <dbReference type="ARBA" id="ARBA00022603"/>
    </source>
</evidence>
<dbReference type="GO" id="GO:0003676">
    <property type="term" value="F:nucleic acid binding"/>
    <property type="evidence" value="ECO:0007669"/>
    <property type="project" value="InterPro"/>
</dbReference>
<dbReference type="RefSeq" id="WP_093395110.1">
    <property type="nucleotide sequence ID" value="NZ_LT629736.1"/>
</dbReference>
<comment type="catalytic activity">
    <reaction evidence="4 5">
        <text>L-glutaminyl-[peptide chain release factor] + S-adenosyl-L-methionine = N(5)-methyl-L-glutaminyl-[peptide chain release factor] + S-adenosyl-L-homocysteine + H(+)</text>
        <dbReference type="Rhea" id="RHEA:42896"/>
        <dbReference type="Rhea" id="RHEA-COMP:10271"/>
        <dbReference type="Rhea" id="RHEA-COMP:10272"/>
        <dbReference type="ChEBI" id="CHEBI:15378"/>
        <dbReference type="ChEBI" id="CHEBI:30011"/>
        <dbReference type="ChEBI" id="CHEBI:57856"/>
        <dbReference type="ChEBI" id="CHEBI:59789"/>
        <dbReference type="ChEBI" id="CHEBI:61891"/>
        <dbReference type="EC" id="2.1.1.297"/>
    </reaction>
</comment>
<evidence type="ECO:0000256" key="4">
    <source>
        <dbReference type="ARBA" id="ARBA00048391"/>
    </source>
</evidence>
<dbReference type="InterPro" id="IPR040758">
    <property type="entry name" value="PrmC_N"/>
</dbReference>
<feature type="domain" description="Release factor glutamine methyltransferase N-terminal" evidence="7">
    <location>
        <begin position="14"/>
        <end position="73"/>
    </location>
</feature>
<dbReference type="PROSITE" id="PS00092">
    <property type="entry name" value="N6_MTASE"/>
    <property type="match status" value="1"/>
</dbReference>
<protein>
    <recommendedName>
        <fullName evidence="5">Release factor glutamine methyltransferase</fullName>
        <shortName evidence="5">RF MTase</shortName>
        <ecNumber evidence="5">2.1.1.297</ecNumber>
    </recommendedName>
    <alternativeName>
        <fullName evidence="5">N5-glutamine methyltransferase PrmC</fullName>
    </alternativeName>
    <alternativeName>
        <fullName evidence="5">Protein-(glutamine-N5) MTase PrmC</fullName>
    </alternativeName>
    <alternativeName>
        <fullName evidence="5">Protein-glutamine N-methyltransferase PrmC</fullName>
    </alternativeName>
</protein>
<comment type="similarity">
    <text evidence="5">Belongs to the protein N5-glutamine methyltransferase family. PrmC subfamily.</text>
</comment>
<dbReference type="OrthoDB" id="9800643at2"/>
<keyword evidence="2 5" id="KW-0808">Transferase</keyword>
<evidence type="ECO:0000259" key="7">
    <source>
        <dbReference type="Pfam" id="PF17827"/>
    </source>
</evidence>
<dbReference type="Pfam" id="PF13847">
    <property type="entry name" value="Methyltransf_31"/>
    <property type="match status" value="1"/>
</dbReference>
<dbReference type="InterPro" id="IPR029063">
    <property type="entry name" value="SAM-dependent_MTases_sf"/>
</dbReference>
<dbReference type="Gene3D" id="3.40.50.150">
    <property type="entry name" value="Vaccinia Virus protein VP39"/>
    <property type="match status" value="1"/>
</dbReference>
<comment type="function">
    <text evidence="5">Methylates the class 1 translation termination release factors RF1/PrfA and RF2/PrfB on the glutamine residue of the universally conserved GGQ motif.</text>
</comment>